<name>A0A7H0HVC2_9ACTN</name>
<reference evidence="1 2" key="1">
    <citation type="submission" date="2020-08" db="EMBL/GenBank/DDBJ databases">
        <title>A novel species.</title>
        <authorList>
            <person name="Gao J."/>
        </authorList>
    </citation>
    <scope>NUCLEOTIDE SEQUENCE [LARGE SCALE GENOMIC DNA]</scope>
    <source>
        <strain evidence="1 2">CRPJ-33</strain>
    </source>
</reference>
<dbReference type="EMBL" id="CP060825">
    <property type="protein sequence ID" value="QNP64488.1"/>
    <property type="molecule type" value="Genomic_DNA"/>
</dbReference>
<evidence type="ECO:0000313" key="2">
    <source>
        <dbReference type="Proteomes" id="UP000516230"/>
    </source>
</evidence>
<dbReference type="Proteomes" id="UP000516230">
    <property type="component" value="Chromosome"/>
</dbReference>
<dbReference type="KEGG" id="sgj:IAG43_17265"/>
<dbReference type="Gene3D" id="3.40.1260.10">
    <property type="entry name" value="DsrEFH-like"/>
    <property type="match status" value="1"/>
</dbReference>
<dbReference type="Pfam" id="PF02635">
    <property type="entry name" value="DsrE"/>
    <property type="match status" value="1"/>
</dbReference>
<dbReference type="InterPro" id="IPR003787">
    <property type="entry name" value="Sulphur_relay_DsrE/F-like"/>
</dbReference>
<dbReference type="SUPFAM" id="SSF75169">
    <property type="entry name" value="DsrEFH-like"/>
    <property type="match status" value="1"/>
</dbReference>
<dbReference type="InterPro" id="IPR027396">
    <property type="entry name" value="DsrEFH-like"/>
</dbReference>
<organism evidence="1 2">
    <name type="scientific">Streptomyces genisteinicus</name>
    <dbReference type="NCBI Taxonomy" id="2768068"/>
    <lineage>
        <taxon>Bacteria</taxon>
        <taxon>Bacillati</taxon>
        <taxon>Actinomycetota</taxon>
        <taxon>Actinomycetes</taxon>
        <taxon>Kitasatosporales</taxon>
        <taxon>Streptomycetaceae</taxon>
        <taxon>Streptomyces</taxon>
    </lineage>
</organism>
<dbReference type="AlphaFoldDB" id="A0A7H0HVC2"/>
<sequence length="117" mass="12138">MDEYLLIESQGPWGGPGAERFVDDAVRLRAAGHDVVLLLIENGVTAALAGAGPTGPADAPGRGLRGLLDGGGRVWADAFSLTHRALVPDQLLPGVVPVEMDEVAARLLAPGTRGVWH</sequence>
<accession>A0A7H0HVC2</accession>
<proteinExistence type="predicted"/>
<dbReference type="RefSeq" id="WP_187741621.1">
    <property type="nucleotide sequence ID" value="NZ_CP060825.1"/>
</dbReference>
<keyword evidence="2" id="KW-1185">Reference proteome</keyword>
<evidence type="ECO:0000313" key="1">
    <source>
        <dbReference type="EMBL" id="QNP64488.1"/>
    </source>
</evidence>
<protein>
    <submittedName>
        <fullName evidence="1">DsrE family protein</fullName>
    </submittedName>
</protein>
<gene>
    <name evidence="1" type="ORF">IAG43_17265</name>
</gene>